<feature type="domain" description="SIS" evidence="5">
    <location>
        <begin position="111"/>
        <end position="251"/>
    </location>
</feature>
<dbReference type="GO" id="GO:1901135">
    <property type="term" value="P:carbohydrate derivative metabolic process"/>
    <property type="evidence" value="ECO:0007669"/>
    <property type="project" value="InterPro"/>
</dbReference>
<dbReference type="GO" id="GO:0097367">
    <property type="term" value="F:carbohydrate derivative binding"/>
    <property type="evidence" value="ECO:0007669"/>
    <property type="project" value="InterPro"/>
</dbReference>
<organism evidence="6 7">
    <name type="scientific">Metabacillus indicus</name>
    <name type="common">Bacillus indicus</name>
    <dbReference type="NCBI Taxonomy" id="246786"/>
    <lineage>
        <taxon>Bacteria</taxon>
        <taxon>Bacillati</taxon>
        <taxon>Bacillota</taxon>
        <taxon>Bacilli</taxon>
        <taxon>Bacillales</taxon>
        <taxon>Bacillaceae</taxon>
        <taxon>Metabacillus</taxon>
    </lineage>
</organism>
<name>A0A084GXX7_METID</name>
<proteinExistence type="predicted"/>
<evidence type="ECO:0000259" key="4">
    <source>
        <dbReference type="PROSITE" id="PS51071"/>
    </source>
</evidence>
<keyword evidence="3" id="KW-0804">Transcription</keyword>
<evidence type="ECO:0000313" key="6">
    <source>
        <dbReference type="EMBL" id="KEZ52189.1"/>
    </source>
</evidence>
<dbReference type="PANTHER" id="PTHR30514">
    <property type="entry name" value="GLUCOKINASE"/>
    <property type="match status" value="1"/>
</dbReference>
<dbReference type="Pfam" id="PF01380">
    <property type="entry name" value="SIS"/>
    <property type="match status" value="1"/>
</dbReference>
<dbReference type="GO" id="GO:0003677">
    <property type="term" value="F:DNA binding"/>
    <property type="evidence" value="ECO:0007669"/>
    <property type="project" value="UniProtKB-KW"/>
</dbReference>
<dbReference type="InterPro" id="IPR001347">
    <property type="entry name" value="SIS_dom"/>
</dbReference>
<keyword evidence="7" id="KW-1185">Reference proteome</keyword>
<dbReference type="PROSITE" id="PS51464">
    <property type="entry name" value="SIS"/>
    <property type="match status" value="1"/>
</dbReference>
<dbReference type="EMBL" id="JNVC02000005">
    <property type="protein sequence ID" value="KEZ52189.1"/>
    <property type="molecule type" value="Genomic_DNA"/>
</dbReference>
<evidence type="ECO:0000256" key="2">
    <source>
        <dbReference type="ARBA" id="ARBA00023125"/>
    </source>
</evidence>
<dbReference type="GO" id="GO:0003700">
    <property type="term" value="F:DNA-binding transcription factor activity"/>
    <property type="evidence" value="ECO:0007669"/>
    <property type="project" value="InterPro"/>
</dbReference>
<dbReference type="InterPro" id="IPR009057">
    <property type="entry name" value="Homeodomain-like_sf"/>
</dbReference>
<dbReference type="Proteomes" id="UP000028549">
    <property type="component" value="Unassembled WGS sequence"/>
</dbReference>
<keyword evidence="2" id="KW-0238">DNA-binding</keyword>
<dbReference type="STRING" id="246786.GS18_0214025"/>
<gene>
    <name evidence="6" type="ORF">GS18_0214025</name>
</gene>
<dbReference type="CDD" id="cd05013">
    <property type="entry name" value="SIS_RpiR"/>
    <property type="match status" value="1"/>
</dbReference>
<dbReference type="InterPro" id="IPR036388">
    <property type="entry name" value="WH-like_DNA-bd_sf"/>
</dbReference>
<evidence type="ECO:0000259" key="5">
    <source>
        <dbReference type="PROSITE" id="PS51464"/>
    </source>
</evidence>
<evidence type="ECO:0000256" key="1">
    <source>
        <dbReference type="ARBA" id="ARBA00023015"/>
    </source>
</evidence>
<accession>A0A084GXX7</accession>
<dbReference type="InterPro" id="IPR035472">
    <property type="entry name" value="RpiR-like_SIS"/>
</dbReference>
<dbReference type="SUPFAM" id="SSF46689">
    <property type="entry name" value="Homeodomain-like"/>
    <property type="match status" value="1"/>
</dbReference>
<dbReference type="PROSITE" id="PS51071">
    <property type="entry name" value="HTH_RPIR"/>
    <property type="match status" value="1"/>
</dbReference>
<dbReference type="PANTHER" id="PTHR30514:SF9">
    <property type="entry name" value="TRANSCRIPTIONAL REGULATOR"/>
    <property type="match status" value="1"/>
</dbReference>
<dbReference type="Pfam" id="PF01418">
    <property type="entry name" value="HTH_6"/>
    <property type="match status" value="1"/>
</dbReference>
<protein>
    <submittedName>
        <fullName evidence="6">Transcriptional regulator</fullName>
    </submittedName>
</protein>
<dbReference type="AlphaFoldDB" id="A0A084GXX7"/>
<evidence type="ECO:0000256" key="3">
    <source>
        <dbReference type="ARBA" id="ARBA00023163"/>
    </source>
</evidence>
<dbReference type="InterPro" id="IPR046348">
    <property type="entry name" value="SIS_dom_sf"/>
</dbReference>
<dbReference type="Gene3D" id="3.40.50.10490">
    <property type="entry name" value="Glucose-6-phosphate isomerase like protein, domain 1"/>
    <property type="match status" value="1"/>
</dbReference>
<reference evidence="6 7" key="1">
    <citation type="journal article" date="2005" name="Int. J. Syst. Evol. Microbiol.">
        <title>Bacillus cibi sp. nov., isolated from jeotgal, a traditional Korean fermented seafood.</title>
        <authorList>
            <person name="Yoon J.H."/>
            <person name="Lee C.H."/>
            <person name="Oh T.K."/>
        </authorList>
    </citation>
    <scope>NUCLEOTIDE SEQUENCE [LARGE SCALE GENOMIC DNA]</scope>
    <source>
        <strain evidence="6 7">DSM 16189</strain>
    </source>
</reference>
<dbReference type="Gene3D" id="1.10.10.10">
    <property type="entry name" value="Winged helix-like DNA-binding domain superfamily/Winged helix DNA-binding domain"/>
    <property type="match status" value="1"/>
</dbReference>
<evidence type="ECO:0000313" key="7">
    <source>
        <dbReference type="Proteomes" id="UP000028549"/>
    </source>
</evidence>
<keyword evidence="1" id="KW-0805">Transcription regulation</keyword>
<dbReference type="InterPro" id="IPR047640">
    <property type="entry name" value="RpiR-like"/>
</dbReference>
<dbReference type="InterPro" id="IPR000281">
    <property type="entry name" value="HTH_RpiR"/>
</dbReference>
<sequence length="269" mass="29218">MNSYYPSLTKSEQKVAIYVLEHMDQILYFSVTDLADAAEVGDTTVLRFCRKIGTKGYQEFKLAIAKDLSQQEQEEDSGEQPNGLITSIAAHTKQVIDETVQLLDEKKLEEALVLLSEAKSVHFFGVGTSGLTAQDAKNRFLRIGRRTDAIIDPHIQAMTAATLTEEDLVIGLSVSGSTKDTLESLKIASDNGAKVIAVTYYARSPITRLADCVLISGGKESPLEGGSLGAKISQLFVIDLLCTGLALRNKSASLLMKEKTAQAVVKKIY</sequence>
<feature type="domain" description="HTH rpiR-type" evidence="4">
    <location>
        <begin position="1"/>
        <end position="71"/>
    </location>
</feature>
<dbReference type="SUPFAM" id="SSF53697">
    <property type="entry name" value="SIS domain"/>
    <property type="match status" value="1"/>
</dbReference>
<comment type="caution">
    <text evidence="6">The sequence shown here is derived from an EMBL/GenBank/DDBJ whole genome shotgun (WGS) entry which is preliminary data.</text>
</comment>